<dbReference type="PANTHER" id="PTHR45766">
    <property type="entry name" value="DNA ANNEALING HELICASE AND ENDONUCLEASE ZRANB3 FAMILY MEMBER"/>
    <property type="match status" value="1"/>
</dbReference>
<dbReference type="GO" id="GO:0005524">
    <property type="term" value="F:ATP binding"/>
    <property type="evidence" value="ECO:0007669"/>
    <property type="project" value="UniProtKB-KW"/>
</dbReference>
<dbReference type="InterPro" id="IPR014001">
    <property type="entry name" value="Helicase_ATP-bd"/>
</dbReference>
<keyword evidence="3 8" id="KW-0347">Helicase</keyword>
<evidence type="ECO:0000256" key="5">
    <source>
        <dbReference type="SAM" id="MobiDB-lite"/>
    </source>
</evidence>
<evidence type="ECO:0000259" key="7">
    <source>
        <dbReference type="PROSITE" id="PS51194"/>
    </source>
</evidence>
<evidence type="ECO:0000256" key="4">
    <source>
        <dbReference type="ARBA" id="ARBA00022840"/>
    </source>
</evidence>
<dbReference type="InterPro" id="IPR049730">
    <property type="entry name" value="SNF2/RAD54-like_C"/>
</dbReference>
<dbReference type="Proteomes" id="UP000553209">
    <property type="component" value="Unassembled WGS sequence"/>
</dbReference>
<dbReference type="Gene3D" id="3.40.50.10810">
    <property type="entry name" value="Tandem AAA-ATPase domain"/>
    <property type="match status" value="1"/>
</dbReference>
<feature type="compositionally biased region" description="Gly residues" evidence="5">
    <location>
        <begin position="449"/>
        <end position="468"/>
    </location>
</feature>
<keyword evidence="4" id="KW-0067">ATP-binding</keyword>
<dbReference type="PROSITE" id="PS51192">
    <property type="entry name" value="HELICASE_ATP_BIND_1"/>
    <property type="match status" value="1"/>
</dbReference>
<dbReference type="GO" id="GO:0004386">
    <property type="term" value="F:helicase activity"/>
    <property type="evidence" value="ECO:0007669"/>
    <property type="project" value="UniProtKB-KW"/>
</dbReference>
<dbReference type="Gene3D" id="3.40.50.300">
    <property type="entry name" value="P-loop containing nucleotide triphosphate hydrolases"/>
    <property type="match status" value="1"/>
</dbReference>
<keyword evidence="1" id="KW-0547">Nucleotide-binding</keyword>
<dbReference type="RefSeq" id="WP_061080135.1">
    <property type="nucleotide sequence ID" value="NZ_JAAXPG010000020.1"/>
</dbReference>
<feature type="domain" description="Helicase C-terminal" evidence="7">
    <location>
        <begin position="493"/>
        <end position="694"/>
    </location>
</feature>
<dbReference type="Pfam" id="PF00270">
    <property type="entry name" value="DEAD"/>
    <property type="match status" value="1"/>
</dbReference>
<keyword evidence="9" id="KW-1185">Reference proteome</keyword>
<dbReference type="PANTHER" id="PTHR45766:SF6">
    <property type="entry name" value="SWI_SNF-RELATED MATRIX-ASSOCIATED ACTIN-DEPENDENT REGULATOR OF CHROMATIN SUBFAMILY A-LIKE PROTEIN 1"/>
    <property type="match status" value="1"/>
</dbReference>
<dbReference type="PROSITE" id="PS51194">
    <property type="entry name" value="HELICASE_CTER"/>
    <property type="match status" value="1"/>
</dbReference>
<sequence>MTTAYAPGSLVSARGREWVVLPESADDMLVLRPLGGGDDDVAALFPAFEKVAAASFAPPTPDDLGNAQAAGLLRSALRIGFRSGAGPFRSLAGIAVQPRAYQLVPLLMALRQQTVRMLISDDVGIGKTVEAGLIASELLAQGEASGLAVLCSPALAEQWQEELRSKFGIDAELVLASTVSRLERGLDLGESLFHKHRHVIISTDFIKSTRHRDDFVRYCPDLVIVDEAHTCVSADDVTSKQNQLRYELLQKVAKDENRHLLLVTATPHSGKESAFRNLLGLVKPELATTDLDSDAGRKLLARHFVQRKRADVRQYLTRESDGLVDDSLAETTAFPSDREFTEQAYKLSPAYRALLEDAIAYASERVQQTKGQNRRDARIAWWSAIALLRSLVSSPRAAAKTLTTRSAAAAAQTPEEADALGAPLIRDAADVDALEGMDTAPGAETESGTGDGTPGGTGDGTGGGGRGSGAPKDRLLELAERAEQLEGPEGDLKLKALIAYLNGLLAEGYNPIVFCRYIDTAEYVADHLSGAKAPKGKSPINKGGRNGWKTTVKAVTGKLSPQQRIERIEELAEEAAQAAAEAGEAGAEGQSGTRRVLVATDCLSEGVNLQHYFDAVVHYDLAWNPTRHDQREGRVDRYGQQRDKVRVITLYGSDNGIDGKVLEVLIRKYQQIRKDLGISVSVPDETSTGVTDAIVEWLLMRGQGQQEALFEAEDIRVDTGETELLWKSAIDREKTSRARFAQRAIHPEEVAREVAAIRETLGGSGEVRAFAENSLRELDALLRPLPGGGAGDSGGRGGAGGAAGGFTADVSSTPVGLRDAFAPLVGADVIEKGRPLPFRDTAAVPRGEAALVRTDPVVGALASHVLDAALDRGTGGPRPARRCGVVRTDAVDKRTTLLLVRYRFHLTLPSRHGTRQLVAEDARLLAFTGAPDKAEWLGQSEAVALLDAQATENTAPTMGENTMRRVLDALPATTDHLASYGDELAVELADSHRRVRIASDEIRRGLKVEAQKPADILGVYVYLPDGSAAVAAAPAGGSA</sequence>
<keyword evidence="2" id="KW-0378">Hydrolase</keyword>
<evidence type="ECO:0000313" key="9">
    <source>
        <dbReference type="Proteomes" id="UP000553209"/>
    </source>
</evidence>
<proteinExistence type="predicted"/>
<dbReference type="Pfam" id="PF00271">
    <property type="entry name" value="Helicase_C"/>
    <property type="match status" value="1"/>
</dbReference>
<evidence type="ECO:0000313" key="8">
    <source>
        <dbReference type="EMBL" id="NKY99993.1"/>
    </source>
</evidence>
<protein>
    <submittedName>
        <fullName evidence="8">DEAD/DEAH box helicase</fullName>
    </submittedName>
</protein>
<name>A0A7X6MEE5_9ACTN</name>
<dbReference type="CDD" id="cd18793">
    <property type="entry name" value="SF2_C_SNF"/>
    <property type="match status" value="1"/>
</dbReference>
<evidence type="ECO:0000256" key="2">
    <source>
        <dbReference type="ARBA" id="ARBA00022801"/>
    </source>
</evidence>
<gene>
    <name evidence="8" type="ORF">HGB44_20310</name>
</gene>
<reference evidence="8 9" key="1">
    <citation type="submission" date="2020-04" db="EMBL/GenBank/DDBJ databases">
        <title>MicrobeNet Type strains.</title>
        <authorList>
            <person name="Nicholson A.C."/>
        </authorList>
    </citation>
    <scope>NUCLEOTIDE SEQUENCE [LARGE SCALE GENOMIC DNA]</scope>
    <source>
        <strain evidence="8 9">ATCC 23612</strain>
    </source>
</reference>
<evidence type="ECO:0000256" key="3">
    <source>
        <dbReference type="ARBA" id="ARBA00022806"/>
    </source>
</evidence>
<dbReference type="SUPFAM" id="SSF52540">
    <property type="entry name" value="P-loop containing nucleoside triphosphate hydrolases"/>
    <property type="match status" value="1"/>
</dbReference>
<dbReference type="InterPro" id="IPR057342">
    <property type="entry name" value="DEXDc_RapA"/>
</dbReference>
<evidence type="ECO:0000259" key="6">
    <source>
        <dbReference type="PROSITE" id="PS51192"/>
    </source>
</evidence>
<dbReference type="AlphaFoldDB" id="A0A7X6MEE5"/>
<feature type="domain" description="Helicase ATP-binding" evidence="6">
    <location>
        <begin position="108"/>
        <end position="285"/>
    </location>
</feature>
<dbReference type="GO" id="GO:0016787">
    <property type="term" value="F:hydrolase activity"/>
    <property type="evidence" value="ECO:0007669"/>
    <property type="project" value="UniProtKB-KW"/>
</dbReference>
<accession>A0A7X6MEE5</accession>
<organism evidence="8 9">
    <name type="scientific">Nocardiopsis alborubida</name>
    <dbReference type="NCBI Taxonomy" id="146802"/>
    <lineage>
        <taxon>Bacteria</taxon>
        <taxon>Bacillati</taxon>
        <taxon>Actinomycetota</taxon>
        <taxon>Actinomycetes</taxon>
        <taxon>Streptosporangiales</taxon>
        <taxon>Nocardiopsidaceae</taxon>
        <taxon>Nocardiopsis</taxon>
    </lineage>
</organism>
<dbReference type="InterPro" id="IPR011545">
    <property type="entry name" value="DEAD/DEAH_box_helicase_dom"/>
</dbReference>
<dbReference type="SMART" id="SM00490">
    <property type="entry name" value="HELICc"/>
    <property type="match status" value="1"/>
</dbReference>
<evidence type="ECO:0000256" key="1">
    <source>
        <dbReference type="ARBA" id="ARBA00022741"/>
    </source>
</evidence>
<feature type="region of interest" description="Disordered" evidence="5">
    <location>
        <begin position="438"/>
        <end position="471"/>
    </location>
</feature>
<dbReference type="EMBL" id="JAAXPG010000020">
    <property type="protein sequence ID" value="NKY99993.1"/>
    <property type="molecule type" value="Genomic_DNA"/>
</dbReference>
<dbReference type="InterPro" id="IPR001650">
    <property type="entry name" value="Helicase_C-like"/>
</dbReference>
<dbReference type="CDD" id="cd18011">
    <property type="entry name" value="DEXDc_RapA"/>
    <property type="match status" value="1"/>
</dbReference>
<comment type="caution">
    <text evidence="8">The sequence shown here is derived from an EMBL/GenBank/DDBJ whole genome shotgun (WGS) entry which is preliminary data.</text>
</comment>
<dbReference type="GO" id="GO:0003676">
    <property type="term" value="F:nucleic acid binding"/>
    <property type="evidence" value="ECO:0007669"/>
    <property type="project" value="InterPro"/>
</dbReference>
<dbReference type="SMART" id="SM00487">
    <property type="entry name" value="DEXDc"/>
    <property type="match status" value="1"/>
</dbReference>
<dbReference type="InterPro" id="IPR027417">
    <property type="entry name" value="P-loop_NTPase"/>
</dbReference>
<dbReference type="InterPro" id="IPR038718">
    <property type="entry name" value="SNF2-like_sf"/>
</dbReference>